<dbReference type="Proteomes" id="UP000000437">
    <property type="component" value="Chromosome 4"/>
</dbReference>
<keyword evidence="1" id="KW-1185">Reference proteome</keyword>
<accession>A0AC58JDG3</accession>
<evidence type="ECO:0000313" key="2">
    <source>
        <dbReference type="RefSeq" id="XP_073804523.1"/>
    </source>
</evidence>
<name>A0AC58JDG3_DANRE</name>
<organism evidence="1 2">
    <name type="scientific">Danio rerio</name>
    <name type="common">Zebrafish</name>
    <name type="synonym">Brachydanio rerio</name>
    <dbReference type="NCBI Taxonomy" id="7955"/>
    <lineage>
        <taxon>Eukaryota</taxon>
        <taxon>Metazoa</taxon>
        <taxon>Chordata</taxon>
        <taxon>Craniata</taxon>
        <taxon>Vertebrata</taxon>
        <taxon>Euteleostomi</taxon>
        <taxon>Actinopterygii</taxon>
        <taxon>Neopterygii</taxon>
        <taxon>Teleostei</taxon>
        <taxon>Ostariophysi</taxon>
        <taxon>Cypriniformes</taxon>
        <taxon>Danionidae</taxon>
        <taxon>Danioninae</taxon>
        <taxon>Danio</taxon>
    </lineage>
</organism>
<dbReference type="RefSeq" id="XP_073804523.1">
    <property type="nucleotide sequence ID" value="XM_073948422.1"/>
</dbReference>
<reference evidence="2" key="1">
    <citation type="submission" date="2025-08" db="UniProtKB">
        <authorList>
            <consortium name="RefSeq"/>
        </authorList>
    </citation>
    <scope>IDENTIFICATION</scope>
    <source>
        <strain evidence="2">Tuebingen</strain>
        <tissue evidence="2">Fibroblasts and whole tissue</tissue>
    </source>
</reference>
<protein>
    <submittedName>
        <fullName evidence="2">Uncharacterized protein isoform X1</fullName>
    </submittedName>
</protein>
<proteinExistence type="predicted"/>
<sequence length="544" mass="62119">MCFLIPVVTNTRKTREVRCRRNPHNLRSIHVSAISQLSLSEGLWNCQSAVNKAHFITSIATYSDYNLMSLTETWLRPEDTATHATLSANFSFSHTPRQTGRGGGTGLLISKEWKFTLIPSLPTIRSFEFHAVTIIHPFYINVLVIYRPPGKLGHFLDELDVLLSSFSNIDTPLLVLGDFNIYVDKPQAADFQTLLASFDLKRAPTSATHKSDLMVLKEETLHQNEKEEKQQFEKHQVIMTDEKPTLSKKTSSRGRPRKSKSMCNYSCTRCRKSFSKKSNLDIHMRVHTKEKPYTCKQCGKRFGYIQGFENHMRIHTGERPYTCQQCGKSFYHAGNFAAHQRIHTGQRKYTCQHCGKSFSKTGNLAVHMRIHTGEKPYSCSQCGKSFKQNVTLKIHMRTHNEERIFTCTQCGKSISQKHYLDIHMRIHTGEKPYTCTECGKSFPYKGSLKHHMISHSGEKPFACAQCGKSFTTKASLMNHMDGHTGTIVFTCDRCGKTFTRKDSMKQHMKTHSGEDRLRCSECGKGFKCKRSLSTHLKLHNGEQK</sequence>
<gene>
    <name evidence="2" type="primary">LOC137491106</name>
</gene>
<evidence type="ECO:0000313" key="1">
    <source>
        <dbReference type="Proteomes" id="UP000000437"/>
    </source>
</evidence>